<evidence type="ECO:0000313" key="1">
    <source>
        <dbReference type="EMBL" id="KAH6933937.1"/>
    </source>
</evidence>
<proteinExistence type="predicted"/>
<name>A0ACB7SLD7_HYAAI</name>
<protein>
    <submittedName>
        <fullName evidence="1">Uncharacterized protein</fullName>
    </submittedName>
</protein>
<reference evidence="1" key="1">
    <citation type="submission" date="2020-05" db="EMBL/GenBank/DDBJ databases">
        <title>Large-scale comparative analyses of tick genomes elucidate their genetic diversity and vector capacities.</title>
        <authorList>
            <person name="Jia N."/>
            <person name="Wang J."/>
            <person name="Shi W."/>
            <person name="Du L."/>
            <person name="Sun Y."/>
            <person name="Zhan W."/>
            <person name="Jiang J."/>
            <person name="Wang Q."/>
            <person name="Zhang B."/>
            <person name="Ji P."/>
            <person name="Sakyi L.B."/>
            <person name="Cui X."/>
            <person name="Yuan T."/>
            <person name="Jiang B."/>
            <person name="Yang W."/>
            <person name="Lam T.T.-Y."/>
            <person name="Chang Q."/>
            <person name="Ding S."/>
            <person name="Wang X."/>
            <person name="Zhu J."/>
            <person name="Ruan X."/>
            <person name="Zhao L."/>
            <person name="Wei J."/>
            <person name="Que T."/>
            <person name="Du C."/>
            <person name="Cheng J."/>
            <person name="Dai P."/>
            <person name="Han X."/>
            <person name="Huang E."/>
            <person name="Gao Y."/>
            <person name="Liu J."/>
            <person name="Shao H."/>
            <person name="Ye R."/>
            <person name="Li L."/>
            <person name="Wei W."/>
            <person name="Wang X."/>
            <person name="Wang C."/>
            <person name="Yang T."/>
            <person name="Huo Q."/>
            <person name="Li W."/>
            <person name="Guo W."/>
            <person name="Chen H."/>
            <person name="Zhou L."/>
            <person name="Ni X."/>
            <person name="Tian J."/>
            <person name="Zhou Y."/>
            <person name="Sheng Y."/>
            <person name="Liu T."/>
            <person name="Pan Y."/>
            <person name="Xia L."/>
            <person name="Li J."/>
            <person name="Zhao F."/>
            <person name="Cao W."/>
        </authorList>
    </citation>
    <scope>NUCLEOTIDE SEQUENCE</scope>
    <source>
        <strain evidence="1">Hyas-2018</strain>
    </source>
</reference>
<gene>
    <name evidence="1" type="ORF">HPB50_019129</name>
</gene>
<dbReference type="EMBL" id="CM023484">
    <property type="protein sequence ID" value="KAH6933937.1"/>
    <property type="molecule type" value="Genomic_DNA"/>
</dbReference>
<comment type="caution">
    <text evidence="1">The sequence shown here is derived from an EMBL/GenBank/DDBJ whole genome shotgun (WGS) entry which is preliminary data.</text>
</comment>
<accession>A0ACB7SLD7</accession>
<dbReference type="Proteomes" id="UP000821845">
    <property type="component" value="Chromosome 4"/>
</dbReference>
<keyword evidence="2" id="KW-1185">Reference proteome</keyword>
<evidence type="ECO:0000313" key="2">
    <source>
        <dbReference type="Proteomes" id="UP000821845"/>
    </source>
</evidence>
<sequence>MSNDCTGPLCRVLAQWIRSNLDYDVDPCTDFYRHVCGRYRGGDVFDDMVYSKEQDDWLLGMSQKSPSSNVRDYALCFLKMGARPKQNEELASKILVYEKEREWATWISKYTNGTYKGSNYIEHAIRVTSILKKLFESEVVGKVGLQYLVAWSIFRQLVNFTDPYTLRGDKTAEDACYGHVRSAMNLAIISHYFQREYLPDVPEGKLFPTWIKARSLSAQYTWKDATALLYKEDRVNAYLWPDKNAIIVQTAIMLRPLMYLYGPIGLNYGGLGMLSLRRQQERLSDWKDSENLADLVGTMISYAAFASLPRKYRDVKLVGLNMTSEQLFFMNQCVKWCAHRSTLTEPYAPYRSRCIVPLMNMPEFSRAFGCAAGTPMNPREKCAIW</sequence>
<organism evidence="1 2">
    <name type="scientific">Hyalomma asiaticum</name>
    <name type="common">Tick</name>
    <dbReference type="NCBI Taxonomy" id="266040"/>
    <lineage>
        <taxon>Eukaryota</taxon>
        <taxon>Metazoa</taxon>
        <taxon>Ecdysozoa</taxon>
        <taxon>Arthropoda</taxon>
        <taxon>Chelicerata</taxon>
        <taxon>Arachnida</taxon>
        <taxon>Acari</taxon>
        <taxon>Parasitiformes</taxon>
        <taxon>Ixodida</taxon>
        <taxon>Ixodoidea</taxon>
        <taxon>Ixodidae</taxon>
        <taxon>Hyalomminae</taxon>
        <taxon>Hyalomma</taxon>
    </lineage>
</organism>